<dbReference type="SUPFAM" id="SSF50447">
    <property type="entry name" value="Translation proteins"/>
    <property type="match status" value="1"/>
</dbReference>
<dbReference type="InterPro" id="IPR056792">
    <property type="entry name" value="PRC_RimM"/>
</dbReference>
<keyword evidence="9" id="KW-1185">Reference proteome</keyword>
<dbReference type="InterPro" id="IPR009000">
    <property type="entry name" value="Transl_B-barrel_sf"/>
</dbReference>
<evidence type="ECO:0000256" key="2">
    <source>
        <dbReference type="ARBA" id="ARBA00022517"/>
    </source>
</evidence>
<feature type="domain" description="RimM N-terminal" evidence="6">
    <location>
        <begin position="13"/>
        <end position="93"/>
    </location>
</feature>
<dbReference type="InterPro" id="IPR036976">
    <property type="entry name" value="RimM_N_sf"/>
</dbReference>
<evidence type="ECO:0000259" key="6">
    <source>
        <dbReference type="Pfam" id="PF01782"/>
    </source>
</evidence>
<dbReference type="Pfam" id="PF24986">
    <property type="entry name" value="PRC_RimM"/>
    <property type="match status" value="1"/>
</dbReference>
<sequence>MQNGERSGDKIIIGKVTTTHGHRGELKILPLTEFPERFKEMSSVEVETNGRCQILHIDTVRKHKKFLIIKFQEIHDMDEAVLYRDADVVVSKSEVKALSEGSYYHFQLIGLDVYDEDGNYLGQIDKILEPGGHDIFAVIDRNSGKELLIPVVKEWVSQIDLIEKRVTVKLLPGLT</sequence>
<evidence type="ECO:0000256" key="4">
    <source>
        <dbReference type="ARBA" id="ARBA00023186"/>
    </source>
</evidence>
<comment type="subcellular location">
    <subcellularLocation>
        <location evidence="5">Cytoplasm</location>
    </subcellularLocation>
</comment>
<evidence type="ECO:0000256" key="5">
    <source>
        <dbReference type="HAMAP-Rule" id="MF_00014"/>
    </source>
</evidence>
<dbReference type="GO" id="GO:0005840">
    <property type="term" value="C:ribosome"/>
    <property type="evidence" value="ECO:0007669"/>
    <property type="project" value="InterPro"/>
</dbReference>
<keyword evidence="1 5" id="KW-0963">Cytoplasm</keyword>
<dbReference type="HAMAP" id="MF_00014">
    <property type="entry name" value="Ribosome_mat_RimM"/>
    <property type="match status" value="1"/>
</dbReference>
<dbReference type="InterPro" id="IPR011961">
    <property type="entry name" value="RimM"/>
</dbReference>
<dbReference type="PANTHER" id="PTHR33692">
    <property type="entry name" value="RIBOSOME MATURATION FACTOR RIMM"/>
    <property type="match status" value="1"/>
</dbReference>
<evidence type="ECO:0000256" key="3">
    <source>
        <dbReference type="ARBA" id="ARBA00022552"/>
    </source>
</evidence>
<dbReference type="Gene3D" id="2.30.30.240">
    <property type="entry name" value="PRC-barrel domain"/>
    <property type="match status" value="1"/>
</dbReference>
<comment type="similarity">
    <text evidence="5">Belongs to the RimM family.</text>
</comment>
<dbReference type="Proteomes" id="UP001329915">
    <property type="component" value="Chromosome"/>
</dbReference>
<dbReference type="InterPro" id="IPR002676">
    <property type="entry name" value="RimM_N"/>
</dbReference>
<proteinExistence type="inferred from homology"/>
<comment type="function">
    <text evidence="5">An accessory protein needed during the final step in the assembly of 30S ribosomal subunit, possibly for assembly of the head region. Essential for efficient processing of 16S rRNA. May be needed both before and after RbfA during the maturation of 16S rRNA. It has affinity for free ribosomal 30S subunits but not for 70S ribosomes.</text>
</comment>
<gene>
    <name evidence="5 8" type="primary">rimM</name>
    <name evidence="8" type="ORF">MFMK1_002041</name>
</gene>
<dbReference type="KEGG" id="dbc:MFMK1_002041"/>
<evidence type="ECO:0000313" key="8">
    <source>
        <dbReference type="EMBL" id="WRO22216.1"/>
    </source>
</evidence>
<dbReference type="GO" id="GO:0005737">
    <property type="term" value="C:cytoplasm"/>
    <property type="evidence" value="ECO:0007669"/>
    <property type="project" value="UniProtKB-SubCell"/>
</dbReference>
<dbReference type="InterPro" id="IPR011033">
    <property type="entry name" value="PRC_barrel-like_sf"/>
</dbReference>
<protein>
    <recommendedName>
        <fullName evidence="5">Ribosome maturation factor RimM</fullName>
    </recommendedName>
</protein>
<organism evidence="8 9">
    <name type="scientific">Metallumcola ferriviriculae</name>
    <dbReference type="NCBI Taxonomy" id="3039180"/>
    <lineage>
        <taxon>Bacteria</taxon>
        <taxon>Bacillati</taxon>
        <taxon>Bacillota</taxon>
        <taxon>Clostridia</taxon>
        <taxon>Neomoorellales</taxon>
        <taxon>Desulfitibacteraceae</taxon>
        <taxon>Metallumcola</taxon>
    </lineage>
</organism>
<dbReference type="GO" id="GO:0006364">
    <property type="term" value="P:rRNA processing"/>
    <property type="evidence" value="ECO:0007669"/>
    <property type="project" value="UniProtKB-UniRule"/>
</dbReference>
<evidence type="ECO:0000259" key="7">
    <source>
        <dbReference type="Pfam" id="PF24986"/>
    </source>
</evidence>
<dbReference type="EMBL" id="CP121694">
    <property type="protein sequence ID" value="WRO22216.1"/>
    <property type="molecule type" value="Genomic_DNA"/>
</dbReference>
<dbReference type="AlphaFoldDB" id="A0AAU0UPR1"/>
<dbReference type="RefSeq" id="WP_366921634.1">
    <property type="nucleotide sequence ID" value="NZ_CP121694.1"/>
</dbReference>
<dbReference type="GO" id="GO:0042274">
    <property type="term" value="P:ribosomal small subunit biogenesis"/>
    <property type="evidence" value="ECO:0007669"/>
    <property type="project" value="UniProtKB-UniRule"/>
</dbReference>
<dbReference type="SUPFAM" id="SSF50346">
    <property type="entry name" value="PRC-barrel domain"/>
    <property type="match status" value="1"/>
</dbReference>
<keyword evidence="3 5" id="KW-0698">rRNA processing</keyword>
<feature type="domain" description="Ribosome maturation factor RimM PRC barrel" evidence="7">
    <location>
        <begin position="106"/>
        <end position="173"/>
    </location>
</feature>
<evidence type="ECO:0000256" key="1">
    <source>
        <dbReference type="ARBA" id="ARBA00022490"/>
    </source>
</evidence>
<comment type="domain">
    <text evidence="5">The PRC barrel domain binds ribosomal protein uS19.</text>
</comment>
<dbReference type="Pfam" id="PF01782">
    <property type="entry name" value="RimM"/>
    <property type="match status" value="1"/>
</dbReference>
<keyword evidence="4 5" id="KW-0143">Chaperone</keyword>
<dbReference type="NCBIfam" id="TIGR02273">
    <property type="entry name" value="16S_RimM"/>
    <property type="match status" value="1"/>
</dbReference>
<name>A0AAU0UPR1_9FIRM</name>
<dbReference type="GO" id="GO:0043022">
    <property type="term" value="F:ribosome binding"/>
    <property type="evidence" value="ECO:0007669"/>
    <property type="project" value="InterPro"/>
</dbReference>
<dbReference type="Gene3D" id="2.40.30.60">
    <property type="entry name" value="RimM"/>
    <property type="match status" value="1"/>
</dbReference>
<accession>A0AAU0UPR1</accession>
<evidence type="ECO:0000313" key="9">
    <source>
        <dbReference type="Proteomes" id="UP001329915"/>
    </source>
</evidence>
<keyword evidence="2 5" id="KW-0690">Ribosome biogenesis</keyword>
<reference evidence="8 9" key="1">
    <citation type="submission" date="2023-04" db="EMBL/GenBank/DDBJ databases">
        <authorList>
            <person name="Hsu D."/>
        </authorList>
    </citation>
    <scope>NUCLEOTIDE SEQUENCE [LARGE SCALE GENOMIC DNA]</scope>
    <source>
        <strain evidence="8 9">MK1</strain>
    </source>
</reference>
<dbReference type="PANTHER" id="PTHR33692:SF1">
    <property type="entry name" value="RIBOSOME MATURATION FACTOR RIMM"/>
    <property type="match status" value="1"/>
</dbReference>
<comment type="subunit">
    <text evidence="5">Binds ribosomal protein uS19.</text>
</comment>